<evidence type="ECO:0000313" key="2">
    <source>
        <dbReference type="Proteomes" id="UP000049077"/>
    </source>
</evidence>
<proteinExistence type="predicted"/>
<reference evidence="1 2" key="1">
    <citation type="submission" date="2014-06" db="EMBL/GenBank/DDBJ databases">
        <authorList>
            <person name="Le Roux F."/>
        </authorList>
    </citation>
    <scope>NUCLEOTIDE SEQUENCE [LARGE SCALE GENOMIC DNA]</scope>
    <source>
        <strain evidence="1 2">J5-4</strain>
    </source>
</reference>
<accession>A0ABM9R0F1</accession>
<dbReference type="Proteomes" id="UP000049077">
    <property type="component" value="Unassembled WGS sequence"/>
</dbReference>
<evidence type="ECO:0000313" key="1">
    <source>
        <dbReference type="EMBL" id="CDT69999.1"/>
    </source>
</evidence>
<sequence>MWMENQPLNLVKHLPLNSSWINDETDMDINGLVIIAPYDTGARAIPIYCYSCSKSA</sequence>
<protein>
    <submittedName>
        <fullName evidence="1">Uncharacterized protein</fullName>
    </submittedName>
</protein>
<name>A0ABM9R0F1_9VIBR</name>
<keyword evidence="2" id="KW-1185">Reference proteome</keyword>
<comment type="caution">
    <text evidence="1">The sequence shown here is derived from an EMBL/GenBank/DDBJ whole genome shotgun (WGS) entry which is preliminary data.</text>
</comment>
<organism evidence="1 2">
    <name type="scientific">Vibrio crassostreae</name>
    <dbReference type="NCBI Taxonomy" id="246167"/>
    <lineage>
        <taxon>Bacteria</taxon>
        <taxon>Pseudomonadati</taxon>
        <taxon>Pseudomonadota</taxon>
        <taxon>Gammaproteobacteria</taxon>
        <taxon>Vibrionales</taxon>
        <taxon>Vibrionaceae</taxon>
        <taxon>Vibrio</taxon>
    </lineage>
</organism>
<dbReference type="EMBL" id="CCJX01000166">
    <property type="protein sequence ID" value="CDT69999.1"/>
    <property type="molecule type" value="Genomic_DNA"/>
</dbReference>
<gene>
    <name evidence="1" type="ORF">VCR4J5_780357</name>
</gene>